<organism evidence="2 3">
    <name type="scientific">Leptospira interrogans serovar Zanoni str. LT2156</name>
    <dbReference type="NCBI Taxonomy" id="1001601"/>
    <lineage>
        <taxon>Bacteria</taxon>
        <taxon>Pseudomonadati</taxon>
        <taxon>Spirochaetota</taxon>
        <taxon>Spirochaetia</taxon>
        <taxon>Leptospirales</taxon>
        <taxon>Leptospiraceae</taxon>
        <taxon>Leptospira</taxon>
    </lineage>
</organism>
<feature type="domain" description="Protein CR006 P-loop" evidence="1">
    <location>
        <begin position="2"/>
        <end position="72"/>
    </location>
</feature>
<comment type="caution">
    <text evidence="2">The sequence shown here is derived from an EMBL/GenBank/DDBJ whole genome shotgun (WGS) entry which is preliminary data.</text>
</comment>
<evidence type="ECO:0000259" key="1">
    <source>
        <dbReference type="Pfam" id="PF13166"/>
    </source>
</evidence>
<evidence type="ECO:0000313" key="2">
    <source>
        <dbReference type="EMBL" id="EMM97691.1"/>
    </source>
</evidence>
<accession>M6I3E5</accession>
<name>M6I3E5_LEPIR</name>
<dbReference type="AlphaFoldDB" id="M6I3E5"/>
<dbReference type="Pfam" id="PF13166">
    <property type="entry name" value="AAA_13"/>
    <property type="match status" value="1"/>
</dbReference>
<proteinExistence type="predicted"/>
<reference evidence="2 3" key="1">
    <citation type="submission" date="2013-01" db="EMBL/GenBank/DDBJ databases">
        <authorList>
            <person name="Harkins D.M."/>
            <person name="Durkin A.S."/>
            <person name="Brinkac L.M."/>
            <person name="Haft D.H."/>
            <person name="Selengut J.D."/>
            <person name="Sanka R."/>
            <person name="DePew J."/>
            <person name="Purushe J."/>
            <person name="Tulsiani S.M."/>
            <person name="Graham G.C."/>
            <person name="Burns M.-A."/>
            <person name="Dohnt M.F."/>
            <person name="Smythe L.D."/>
            <person name="McKay D.B."/>
            <person name="Craig S.B."/>
            <person name="Vinetz J.M."/>
            <person name="Sutton G.G."/>
            <person name="Nierman W.C."/>
            <person name="Fouts D.E."/>
        </authorList>
    </citation>
    <scope>NUCLEOTIDE SEQUENCE [LARGE SCALE GENOMIC DNA]</scope>
    <source>
        <strain evidence="2 3">LT2156</strain>
    </source>
</reference>
<evidence type="ECO:0000313" key="3">
    <source>
        <dbReference type="Proteomes" id="UP000012089"/>
    </source>
</evidence>
<dbReference type="Proteomes" id="UP000012089">
    <property type="component" value="Unassembled WGS sequence"/>
</dbReference>
<sequence length="74" mass="8647">MIISFLYFIELCKGKISTTSIVTKKIIIIDDPISSLSHIYVFNIGQLIKKYFTNPNSDYEQIFILTHSLYFFMS</sequence>
<protein>
    <submittedName>
        <fullName evidence="2">AAA domain protein</fullName>
    </submittedName>
</protein>
<gene>
    <name evidence="2" type="ORF">LEP1GSC158_3428</name>
</gene>
<dbReference type="InterPro" id="IPR026866">
    <property type="entry name" value="CR006_AAA"/>
</dbReference>
<dbReference type="EMBL" id="AFMF02000014">
    <property type="protein sequence ID" value="EMM97691.1"/>
    <property type="molecule type" value="Genomic_DNA"/>
</dbReference>